<feature type="region of interest" description="Disordered" evidence="1">
    <location>
        <begin position="61"/>
        <end position="90"/>
    </location>
</feature>
<gene>
    <name evidence="2" type="ORF">CUR178_08354</name>
</gene>
<organism evidence="2 3">
    <name type="scientific">Leishmania enriettii</name>
    <dbReference type="NCBI Taxonomy" id="5663"/>
    <lineage>
        <taxon>Eukaryota</taxon>
        <taxon>Discoba</taxon>
        <taxon>Euglenozoa</taxon>
        <taxon>Kinetoplastea</taxon>
        <taxon>Metakinetoplastina</taxon>
        <taxon>Trypanosomatida</taxon>
        <taxon>Trypanosomatidae</taxon>
        <taxon>Leishmaniinae</taxon>
        <taxon>Leishmania</taxon>
    </lineage>
</organism>
<name>A0A836GRQ7_LEIEN</name>
<dbReference type="EMBL" id="JAFHKP010000003">
    <property type="protein sequence ID" value="KAG5486927.1"/>
    <property type="molecule type" value="Genomic_DNA"/>
</dbReference>
<evidence type="ECO:0000256" key="1">
    <source>
        <dbReference type="SAM" id="MobiDB-lite"/>
    </source>
</evidence>
<dbReference type="GeneID" id="94175492"/>
<sequence>MSLLYSPSTAAVTENSRESASLESDVTLLMEALRFNNRDEWEGKPQQEAFRLYEMVPPVGKNQPAPCSTETADVARGLPPHQTDESTASSDSLNALMTDYVRAVRSLHAFDAQIAATGISESATGERGDAAAEVVSLGEATAPSKAAADDGSSSTTDAKLAEAAALIDMAELLAALDGLPSITVDKEGQRR</sequence>
<protein>
    <submittedName>
        <fullName evidence="2">Uncharacterized protein</fullName>
    </submittedName>
</protein>
<reference evidence="2 3" key="1">
    <citation type="submission" date="2021-02" db="EMBL/GenBank/DDBJ databases">
        <title>Leishmania (Mundinia) enrietti genome sequencing and assembly.</title>
        <authorList>
            <person name="Almutairi H."/>
            <person name="Gatherer D."/>
        </authorList>
    </citation>
    <scope>NUCLEOTIDE SEQUENCE [LARGE SCALE GENOMIC DNA]</scope>
    <source>
        <strain evidence="2">CUR178</strain>
    </source>
</reference>
<evidence type="ECO:0000313" key="3">
    <source>
        <dbReference type="Proteomes" id="UP000674179"/>
    </source>
</evidence>
<dbReference type="Proteomes" id="UP000674179">
    <property type="component" value="Chromosome 3"/>
</dbReference>
<dbReference type="AlphaFoldDB" id="A0A836GRQ7"/>
<keyword evidence="3" id="KW-1185">Reference proteome</keyword>
<dbReference type="RefSeq" id="XP_067696008.1">
    <property type="nucleotide sequence ID" value="XM_067839982.1"/>
</dbReference>
<dbReference type="KEGG" id="lenr:94175492"/>
<proteinExistence type="predicted"/>
<dbReference type="OrthoDB" id="265203at2759"/>
<evidence type="ECO:0000313" key="2">
    <source>
        <dbReference type="EMBL" id="KAG5486927.1"/>
    </source>
</evidence>
<accession>A0A836GRQ7</accession>
<feature type="region of interest" description="Disordered" evidence="1">
    <location>
        <begin position="1"/>
        <end position="22"/>
    </location>
</feature>
<comment type="caution">
    <text evidence="2">The sequence shown here is derived from an EMBL/GenBank/DDBJ whole genome shotgun (WGS) entry which is preliminary data.</text>
</comment>